<name>A0A194R0G0_PAPMA</name>
<dbReference type="InParanoid" id="A0A194R0G0"/>
<protein>
    <submittedName>
        <fullName evidence="1">Uncharacterized protein</fullName>
    </submittedName>
</protein>
<sequence>MPWSLKVGDLVRQDTLMHRYCREEYKHSWYTVVFVRSSRDYCRLTDRDMNKHTKSSAGFGGEIDDAAAPVAGRRGGSGQWRSGHTLRGSCTCTCTAHNPAPNSHLGISIY</sequence>
<dbReference type="AlphaFoldDB" id="A0A194R0G0"/>
<organism evidence="1 2">
    <name type="scientific">Papilio machaon</name>
    <name type="common">Old World swallowtail butterfly</name>
    <dbReference type="NCBI Taxonomy" id="76193"/>
    <lineage>
        <taxon>Eukaryota</taxon>
        <taxon>Metazoa</taxon>
        <taxon>Ecdysozoa</taxon>
        <taxon>Arthropoda</taxon>
        <taxon>Hexapoda</taxon>
        <taxon>Insecta</taxon>
        <taxon>Pterygota</taxon>
        <taxon>Neoptera</taxon>
        <taxon>Endopterygota</taxon>
        <taxon>Lepidoptera</taxon>
        <taxon>Glossata</taxon>
        <taxon>Ditrysia</taxon>
        <taxon>Papilionoidea</taxon>
        <taxon>Papilionidae</taxon>
        <taxon>Papilioninae</taxon>
        <taxon>Papilio</taxon>
    </lineage>
</organism>
<evidence type="ECO:0000313" key="1">
    <source>
        <dbReference type="EMBL" id="KPJ09326.1"/>
    </source>
</evidence>
<evidence type="ECO:0000313" key="2">
    <source>
        <dbReference type="Proteomes" id="UP000053240"/>
    </source>
</evidence>
<dbReference type="Proteomes" id="UP000053240">
    <property type="component" value="Unassembled WGS sequence"/>
</dbReference>
<keyword evidence="2" id="KW-1185">Reference proteome</keyword>
<gene>
    <name evidence="1" type="ORF">RR48_15467</name>
</gene>
<accession>A0A194R0G0</accession>
<dbReference type="EMBL" id="KQ461108">
    <property type="protein sequence ID" value="KPJ09326.1"/>
    <property type="molecule type" value="Genomic_DNA"/>
</dbReference>
<proteinExistence type="predicted"/>
<reference evidence="1 2" key="1">
    <citation type="journal article" date="2015" name="Nat. Commun.">
        <title>Outbred genome sequencing and CRISPR/Cas9 gene editing in butterflies.</title>
        <authorList>
            <person name="Li X."/>
            <person name="Fan D."/>
            <person name="Zhang W."/>
            <person name="Liu G."/>
            <person name="Zhang L."/>
            <person name="Zhao L."/>
            <person name="Fang X."/>
            <person name="Chen L."/>
            <person name="Dong Y."/>
            <person name="Chen Y."/>
            <person name="Ding Y."/>
            <person name="Zhao R."/>
            <person name="Feng M."/>
            <person name="Zhu Y."/>
            <person name="Feng Y."/>
            <person name="Jiang X."/>
            <person name="Zhu D."/>
            <person name="Xiang H."/>
            <person name="Feng X."/>
            <person name="Li S."/>
            <person name="Wang J."/>
            <person name="Zhang G."/>
            <person name="Kronforst M.R."/>
            <person name="Wang W."/>
        </authorList>
    </citation>
    <scope>NUCLEOTIDE SEQUENCE [LARGE SCALE GENOMIC DNA]</scope>
    <source>
        <strain evidence="1">Ya'a_city_454_Pm</strain>
        <tissue evidence="1">Whole body</tissue>
    </source>
</reference>